<organism evidence="8 9">
    <name type="scientific">Telmatocola sphagniphila</name>
    <dbReference type="NCBI Taxonomy" id="1123043"/>
    <lineage>
        <taxon>Bacteria</taxon>
        <taxon>Pseudomonadati</taxon>
        <taxon>Planctomycetota</taxon>
        <taxon>Planctomycetia</taxon>
        <taxon>Gemmatales</taxon>
        <taxon>Gemmataceae</taxon>
    </lineage>
</organism>
<sequence length="254" mass="29362">MRPTYSLMKREFSAYFLSPIAYVVLFVFLLVTGHLFYITTNLLTEHGPRGVEFPMQVLLGDERFWLVFLFIPPLLTMRLFAEERGSGTLEVLLTAPIRDWQVVFAKFFACFKFYIVMWLPTLLYLPILLDWNWETMKPGIDPGPVIASYVGVILAGAMFLALGLFVSSLVKSQMVAALITLMLSLLFIVAGFWRPDMDTSSLFYRILYFVSVPLHFSKDFTRGILDTRHLVLYCTVTLFCLFLTVRSLESRRWK</sequence>
<evidence type="ECO:0000256" key="4">
    <source>
        <dbReference type="ARBA" id="ARBA00022989"/>
    </source>
</evidence>
<dbReference type="InterPro" id="IPR013525">
    <property type="entry name" value="ABC2_TM"/>
</dbReference>
<evidence type="ECO:0000256" key="1">
    <source>
        <dbReference type="ARBA" id="ARBA00004651"/>
    </source>
</evidence>
<dbReference type="AlphaFoldDB" id="A0A8E6BBC8"/>
<dbReference type="GO" id="GO:0005886">
    <property type="term" value="C:plasma membrane"/>
    <property type="evidence" value="ECO:0007669"/>
    <property type="project" value="UniProtKB-SubCell"/>
</dbReference>
<evidence type="ECO:0000313" key="9">
    <source>
        <dbReference type="Proteomes" id="UP000676194"/>
    </source>
</evidence>
<keyword evidence="5 6" id="KW-0472">Membrane</keyword>
<gene>
    <name evidence="8" type="ORF">KIH39_12815</name>
</gene>
<reference evidence="8" key="1">
    <citation type="submission" date="2021-05" db="EMBL/GenBank/DDBJ databases">
        <title>Complete genome sequence of the cellulolytic planctomycete Telmatocola sphagniphila SP2T and characterization of the first cellulase from planctomycetes.</title>
        <authorList>
            <person name="Rakitin A.L."/>
            <person name="Beletsky A.V."/>
            <person name="Naumoff D.G."/>
            <person name="Kulichevskaya I.S."/>
            <person name="Mardanov A.V."/>
            <person name="Ravin N.V."/>
            <person name="Dedysh S.N."/>
        </authorList>
    </citation>
    <scope>NUCLEOTIDE SEQUENCE</scope>
    <source>
        <strain evidence="8">SP2T</strain>
    </source>
</reference>
<keyword evidence="3 6" id="KW-0812">Transmembrane</keyword>
<dbReference type="Proteomes" id="UP000676194">
    <property type="component" value="Chromosome"/>
</dbReference>
<keyword evidence="4 6" id="KW-1133">Transmembrane helix</keyword>
<dbReference type="PANTHER" id="PTHR30294">
    <property type="entry name" value="MEMBRANE COMPONENT OF ABC TRANSPORTER YHHJ-RELATED"/>
    <property type="match status" value="1"/>
</dbReference>
<evidence type="ECO:0000313" key="8">
    <source>
        <dbReference type="EMBL" id="QVL34749.1"/>
    </source>
</evidence>
<evidence type="ECO:0000256" key="3">
    <source>
        <dbReference type="ARBA" id="ARBA00022692"/>
    </source>
</evidence>
<evidence type="ECO:0000259" key="7">
    <source>
        <dbReference type="Pfam" id="PF12698"/>
    </source>
</evidence>
<dbReference type="RefSeq" id="WP_213500048.1">
    <property type="nucleotide sequence ID" value="NZ_CP074694.1"/>
</dbReference>
<dbReference type="GO" id="GO:0140359">
    <property type="term" value="F:ABC-type transporter activity"/>
    <property type="evidence" value="ECO:0007669"/>
    <property type="project" value="InterPro"/>
</dbReference>
<dbReference type="InterPro" id="IPR051449">
    <property type="entry name" value="ABC-2_transporter_component"/>
</dbReference>
<dbReference type="EMBL" id="CP074694">
    <property type="protein sequence ID" value="QVL34749.1"/>
    <property type="molecule type" value="Genomic_DNA"/>
</dbReference>
<name>A0A8E6BBC8_9BACT</name>
<proteinExistence type="predicted"/>
<comment type="subcellular location">
    <subcellularLocation>
        <location evidence="1">Cell membrane</location>
        <topology evidence="1">Multi-pass membrane protein</topology>
    </subcellularLocation>
</comment>
<accession>A0A8E6BBC8</accession>
<dbReference type="PANTHER" id="PTHR30294:SF29">
    <property type="entry name" value="MULTIDRUG ABC TRANSPORTER PERMEASE YBHS-RELATED"/>
    <property type="match status" value="1"/>
</dbReference>
<evidence type="ECO:0000256" key="5">
    <source>
        <dbReference type="ARBA" id="ARBA00023136"/>
    </source>
</evidence>
<feature type="transmembrane region" description="Helical" evidence="6">
    <location>
        <begin position="12"/>
        <end position="38"/>
    </location>
</feature>
<evidence type="ECO:0000256" key="2">
    <source>
        <dbReference type="ARBA" id="ARBA00022475"/>
    </source>
</evidence>
<feature type="transmembrane region" description="Helical" evidence="6">
    <location>
        <begin position="64"/>
        <end position="81"/>
    </location>
</feature>
<feature type="transmembrane region" description="Helical" evidence="6">
    <location>
        <begin position="145"/>
        <end position="167"/>
    </location>
</feature>
<feature type="transmembrane region" description="Helical" evidence="6">
    <location>
        <begin position="102"/>
        <end position="125"/>
    </location>
</feature>
<feature type="transmembrane region" description="Helical" evidence="6">
    <location>
        <begin position="230"/>
        <end position="248"/>
    </location>
</feature>
<protein>
    <submittedName>
        <fullName evidence="8">ABC transporter permease</fullName>
    </submittedName>
</protein>
<feature type="domain" description="ABC-2 type transporter transmembrane" evidence="7">
    <location>
        <begin position="64"/>
        <end position="209"/>
    </location>
</feature>
<keyword evidence="2" id="KW-1003">Cell membrane</keyword>
<feature type="transmembrane region" description="Helical" evidence="6">
    <location>
        <begin position="174"/>
        <end position="193"/>
    </location>
</feature>
<dbReference type="KEGG" id="tsph:KIH39_12815"/>
<dbReference type="Pfam" id="PF12698">
    <property type="entry name" value="ABC2_membrane_3"/>
    <property type="match status" value="1"/>
</dbReference>
<keyword evidence="9" id="KW-1185">Reference proteome</keyword>
<evidence type="ECO:0000256" key="6">
    <source>
        <dbReference type="SAM" id="Phobius"/>
    </source>
</evidence>